<accession>A0A4P6WYP0</accession>
<proteinExistence type="predicted"/>
<keyword evidence="1" id="KW-0812">Transmembrane</keyword>
<sequence>MTPRRVRALGVGMLWLVWVALAWAQAVLPVPELRSRVIDQTGTLDPAQQTALESRLATFETQRGTQIVVVLVPTTQPEDIADYTQRLGDAWKLGRQDVGDGVLFVVAKNDRRVRIATSKTLEGAIPDLVARRIIDQAVTPAFRRNDFAGGIEAGIDQIMARVSGENLPLPEAGGGAEETGFAPMDLLIFLVFAVPMFSAVLRSLFGNKLGTLLTGASAGAIAWVLTAVVWIAVGAGLLAMLAALFLQMLPSMPSSGRGRRGGDWGGGGFGGGSHGGGWSGGGGFSSGGGGNFGGGGASGSW</sequence>
<reference evidence="3 4" key="1">
    <citation type="submission" date="2019-03" db="EMBL/GenBank/DDBJ databases">
        <authorList>
            <person name="Sebastian G."/>
            <person name="Baumann P."/>
            <person name="Ruckert C."/>
            <person name="Kalinowski J."/>
            <person name="Nebel B."/>
            <person name="Takors R."/>
            <person name="Blombach B."/>
        </authorList>
    </citation>
    <scope>NUCLEOTIDE SEQUENCE [LARGE SCALE GENOMIC DNA]</scope>
    <source>
        <strain evidence="3 4">DSM 1084</strain>
    </source>
</reference>
<dbReference type="Pfam" id="PF04536">
    <property type="entry name" value="TPM_phosphatase"/>
    <property type="match status" value="1"/>
</dbReference>
<keyword evidence="1" id="KW-0472">Membrane</keyword>
<dbReference type="AlphaFoldDB" id="A0A4P6WYP0"/>
<keyword evidence="4" id="KW-1185">Reference proteome</keyword>
<gene>
    <name evidence="3" type="ORF">HPF_02230</name>
</gene>
<evidence type="ECO:0000313" key="4">
    <source>
        <dbReference type="Proteomes" id="UP000293912"/>
    </source>
</evidence>
<dbReference type="RefSeq" id="WP_207959295.1">
    <property type="nucleotide sequence ID" value="NZ_CP037867.1"/>
</dbReference>
<dbReference type="Gene3D" id="3.10.310.50">
    <property type="match status" value="1"/>
</dbReference>
<feature type="domain" description="TPM" evidence="2">
    <location>
        <begin position="37"/>
        <end position="160"/>
    </location>
</feature>
<dbReference type="InterPro" id="IPR007621">
    <property type="entry name" value="TPM_dom"/>
</dbReference>
<dbReference type="Proteomes" id="UP000293912">
    <property type="component" value="Chromosome"/>
</dbReference>
<organism evidence="3 4">
    <name type="scientific">Hydrogenophaga pseudoflava</name>
    <name type="common">Pseudomonas carboxydoflava</name>
    <dbReference type="NCBI Taxonomy" id="47421"/>
    <lineage>
        <taxon>Bacteria</taxon>
        <taxon>Pseudomonadati</taxon>
        <taxon>Pseudomonadota</taxon>
        <taxon>Betaproteobacteria</taxon>
        <taxon>Burkholderiales</taxon>
        <taxon>Comamonadaceae</taxon>
        <taxon>Hydrogenophaga</taxon>
    </lineage>
</organism>
<dbReference type="PANTHER" id="PTHR30373:SF2">
    <property type="entry name" value="UPF0603 PROTEIN YGCG"/>
    <property type="match status" value="1"/>
</dbReference>
<evidence type="ECO:0000313" key="3">
    <source>
        <dbReference type="EMBL" id="QBM26481.1"/>
    </source>
</evidence>
<evidence type="ECO:0000259" key="2">
    <source>
        <dbReference type="Pfam" id="PF04536"/>
    </source>
</evidence>
<evidence type="ECO:0000256" key="1">
    <source>
        <dbReference type="SAM" id="Phobius"/>
    </source>
</evidence>
<dbReference type="PANTHER" id="PTHR30373">
    <property type="entry name" value="UPF0603 PROTEIN YGCG"/>
    <property type="match status" value="1"/>
</dbReference>
<feature type="transmembrane region" description="Helical" evidence="1">
    <location>
        <begin position="217"/>
        <end position="246"/>
    </location>
</feature>
<name>A0A4P6WYP0_HYDPS</name>
<keyword evidence="1" id="KW-1133">Transmembrane helix</keyword>
<dbReference type="EMBL" id="CP037867">
    <property type="protein sequence ID" value="QBM26481.1"/>
    <property type="molecule type" value="Genomic_DNA"/>
</dbReference>
<dbReference type="KEGG" id="hpse:HPF_02230"/>
<protein>
    <recommendedName>
        <fullName evidence="2">TPM domain-containing protein</fullName>
    </recommendedName>
</protein>
<feature type="transmembrane region" description="Helical" evidence="1">
    <location>
        <begin position="186"/>
        <end position="205"/>
    </location>
</feature>